<evidence type="ECO:0000313" key="1">
    <source>
        <dbReference type="EMBL" id="QEG09719.1"/>
    </source>
</evidence>
<keyword evidence="2" id="KW-1185">Reference proteome</keyword>
<accession>A0A5B9N818</accession>
<dbReference type="EMBL" id="MK903280">
    <property type="protein sequence ID" value="QEG09719.1"/>
    <property type="molecule type" value="Genomic_DNA"/>
</dbReference>
<gene>
    <name evidence="1" type="ORF">CPT_Ponderosa_002</name>
</gene>
<sequence length="168" mass="19096">MSYKNLNVATARREIKSINDARAKLVDRIQIVALYACLHAHQHGDVTLAIELCKSVGKGMKHESLRLWFEKFGPMTPKKESILTYSKGKVLSGAELDAMMEAAEGMLWCDFETEKKAEAFSFEALLSQLLRKVDKAEDFEPSAEDRELLSMLRKRAEKKPEEEKESES</sequence>
<protein>
    <submittedName>
        <fullName evidence="1">Uncharacterized protein</fullName>
    </submittedName>
</protein>
<reference evidence="2" key="1">
    <citation type="submission" date="2019-05" db="EMBL/GenBank/DDBJ databases">
        <title>The Complete Genome of Stenotrophomonas maltophilia Podophage Ponderosa.</title>
        <authorList>
            <person name="Marquez A."/>
            <person name="Newkirk H."/>
            <person name="Moreland R."/>
            <person name="Gonzalez C."/>
            <person name="Liu M."/>
            <person name="Ramsey J."/>
        </authorList>
    </citation>
    <scope>NUCLEOTIDE SEQUENCE [LARGE SCALE GENOMIC DNA]</scope>
</reference>
<proteinExistence type="predicted"/>
<name>A0A5B9N818_9CAUD</name>
<organism evidence="1 2">
    <name type="scientific">Stenotrophomonas phage Ponderosa</name>
    <dbReference type="NCBI Taxonomy" id="2591103"/>
    <lineage>
        <taxon>Viruses</taxon>
        <taxon>Duplodnaviria</taxon>
        <taxon>Heunggongvirae</taxon>
        <taxon>Uroviricota</taxon>
        <taxon>Caudoviricetes</taxon>
        <taxon>Autographivirales</taxon>
        <taxon>Autonotataviridae</taxon>
        <taxon>Gujervirinae</taxon>
        <taxon>Ponderosavirus</taxon>
        <taxon>Ponderosavirus ponderosa</taxon>
    </lineage>
</organism>
<dbReference type="Proteomes" id="UP000325277">
    <property type="component" value="Segment"/>
</dbReference>
<evidence type="ECO:0000313" key="2">
    <source>
        <dbReference type="Proteomes" id="UP000325277"/>
    </source>
</evidence>